<comment type="caution">
    <text evidence="2">The sequence shown here is derived from an EMBL/GenBank/DDBJ whole genome shotgun (WGS) entry which is preliminary data.</text>
</comment>
<name>A0A0G0LFV6_9BACT</name>
<dbReference type="Proteomes" id="UP000033934">
    <property type="component" value="Unassembled WGS sequence"/>
</dbReference>
<accession>A0A0G0LFV6</accession>
<evidence type="ECO:0000256" key="1">
    <source>
        <dbReference type="SAM" id="Phobius"/>
    </source>
</evidence>
<keyword evidence="1" id="KW-0472">Membrane</keyword>
<feature type="transmembrane region" description="Helical" evidence="1">
    <location>
        <begin position="64"/>
        <end position="82"/>
    </location>
</feature>
<dbReference type="AlphaFoldDB" id="A0A0G0LFV6"/>
<dbReference type="EMBL" id="LBVO01000016">
    <property type="protein sequence ID" value="KKQ89952.1"/>
    <property type="molecule type" value="Genomic_DNA"/>
</dbReference>
<gene>
    <name evidence="2" type="ORF">UT11_C0016G0001</name>
</gene>
<proteinExistence type="predicted"/>
<keyword evidence="1" id="KW-1133">Transmembrane helix</keyword>
<evidence type="ECO:0000313" key="3">
    <source>
        <dbReference type="Proteomes" id="UP000033934"/>
    </source>
</evidence>
<feature type="non-terminal residue" evidence="2">
    <location>
        <position position="156"/>
    </location>
</feature>
<sequence length="156" mass="17738">MFLTTHFTVGIAVGLATGNPILGAAAGLVSHHVLDRVPHIDAGSSYVGKKEPDSLLDFKWWEKLITAGDIIIAALVLLWLLVKFSSPVMDVYVLDIWTKNDSIILWSAIGAAFPDLFYNISKLLSPKFSYPFTGKPFVYYHRFHEWMHQTISWKWW</sequence>
<evidence type="ECO:0000313" key="2">
    <source>
        <dbReference type="EMBL" id="KKQ89952.1"/>
    </source>
</evidence>
<reference evidence="2 3" key="1">
    <citation type="journal article" date="2015" name="Nature">
        <title>rRNA introns, odd ribosomes, and small enigmatic genomes across a large radiation of phyla.</title>
        <authorList>
            <person name="Brown C.T."/>
            <person name="Hug L.A."/>
            <person name="Thomas B.C."/>
            <person name="Sharon I."/>
            <person name="Castelle C.J."/>
            <person name="Singh A."/>
            <person name="Wilkins M.J."/>
            <person name="Williams K.H."/>
            <person name="Banfield J.F."/>
        </authorList>
    </citation>
    <scope>NUCLEOTIDE SEQUENCE [LARGE SCALE GENOMIC DNA]</scope>
</reference>
<feature type="transmembrane region" description="Helical" evidence="1">
    <location>
        <begin position="102"/>
        <end position="120"/>
    </location>
</feature>
<protein>
    <submittedName>
        <fullName evidence="2">Uncharacterized protein</fullName>
    </submittedName>
</protein>
<keyword evidence="1" id="KW-0812">Transmembrane</keyword>
<organism evidence="2 3">
    <name type="scientific">Berkelbacteria bacterium GW2011_GWA2_38_9</name>
    <dbReference type="NCBI Taxonomy" id="1618334"/>
    <lineage>
        <taxon>Bacteria</taxon>
        <taxon>Candidatus Berkelbacteria</taxon>
    </lineage>
</organism>